<protein>
    <recommendedName>
        <fullName evidence="10">Leishmanolysin-like peptidase</fullName>
    </recommendedName>
</protein>
<keyword evidence="6 7" id="KW-0482">Metalloprotease</keyword>
<sequence>VAAFAKAHFGCDSLTGAEIEQQDGSGCLGSHWEERIFEPEYMSPVDSFRNVFSALTLAFFEDSGWYRANVSAAERLHFGENRGCDFATEKCINPATGVSIASDHFCTSNSAESCSVDATSRSVCSVLTGESVPSEYRYFPDDPTKGGDSYPDYCPINTGYTYGDCSNVNNLELAGSTEINILG</sequence>
<evidence type="ECO:0000256" key="5">
    <source>
        <dbReference type="ARBA" id="ARBA00022833"/>
    </source>
</evidence>
<dbReference type="GO" id="GO:0004222">
    <property type="term" value="F:metalloendopeptidase activity"/>
    <property type="evidence" value="ECO:0007669"/>
    <property type="project" value="InterPro"/>
</dbReference>
<dbReference type="AlphaFoldDB" id="A0A6G0PX23"/>
<dbReference type="Pfam" id="PF01457">
    <property type="entry name" value="Peptidase_M8"/>
    <property type="match status" value="1"/>
</dbReference>
<comment type="similarity">
    <text evidence="1">Belongs to the peptidase M8 family.</text>
</comment>
<dbReference type="GO" id="GO:0006508">
    <property type="term" value="P:proteolysis"/>
    <property type="evidence" value="ECO:0007669"/>
    <property type="project" value="UniProtKB-KW"/>
</dbReference>
<evidence type="ECO:0000256" key="4">
    <source>
        <dbReference type="ARBA" id="ARBA00022801"/>
    </source>
</evidence>
<dbReference type="GO" id="GO:0005737">
    <property type="term" value="C:cytoplasm"/>
    <property type="evidence" value="ECO:0007669"/>
    <property type="project" value="TreeGrafter"/>
</dbReference>
<evidence type="ECO:0000256" key="7">
    <source>
        <dbReference type="PIRSR" id="PIRSR601577-2"/>
    </source>
</evidence>
<evidence type="ECO:0000256" key="3">
    <source>
        <dbReference type="ARBA" id="ARBA00022723"/>
    </source>
</evidence>
<keyword evidence="4" id="KW-0378">Hydrolase</keyword>
<dbReference type="PANTHER" id="PTHR10942:SF0">
    <property type="entry name" value="LEISHMANOLYSIN-LIKE PEPTIDASE"/>
    <property type="match status" value="1"/>
</dbReference>
<evidence type="ECO:0000313" key="8">
    <source>
        <dbReference type="EMBL" id="KAE9259333.1"/>
    </source>
</evidence>
<dbReference type="Gene3D" id="2.10.55.10">
    <property type="entry name" value="Leishmanolysin domain 3"/>
    <property type="match status" value="1"/>
</dbReference>
<evidence type="ECO:0000256" key="6">
    <source>
        <dbReference type="ARBA" id="ARBA00023049"/>
    </source>
</evidence>
<comment type="cofactor">
    <cofactor evidence="7">
        <name>Zn(2+)</name>
        <dbReference type="ChEBI" id="CHEBI:29105"/>
    </cofactor>
    <text evidence="7">Binds 1 zinc ion per subunit.</text>
</comment>
<dbReference type="PANTHER" id="PTHR10942">
    <property type="entry name" value="LEISHMANOLYSIN-LIKE PEPTIDASE"/>
    <property type="match status" value="1"/>
</dbReference>
<dbReference type="GO" id="GO:0016020">
    <property type="term" value="C:membrane"/>
    <property type="evidence" value="ECO:0007669"/>
    <property type="project" value="InterPro"/>
</dbReference>
<name>A0A6G0PX23_9STRA</name>
<feature type="non-terminal residue" evidence="8">
    <location>
        <position position="183"/>
    </location>
</feature>
<accession>A0A6G0PX23</accession>
<gene>
    <name evidence="8" type="ORF">PF008_g33391</name>
</gene>
<evidence type="ECO:0000256" key="2">
    <source>
        <dbReference type="ARBA" id="ARBA00022670"/>
    </source>
</evidence>
<dbReference type="FunFam" id="3.90.132.10:FF:000001">
    <property type="entry name" value="leishmanolysin-like peptidase isoform X2"/>
    <property type="match status" value="1"/>
</dbReference>
<comment type="caution">
    <text evidence="8">The sequence shown here is derived from an EMBL/GenBank/DDBJ whole genome shotgun (WGS) entry which is preliminary data.</text>
</comment>
<dbReference type="GO" id="GO:0007155">
    <property type="term" value="P:cell adhesion"/>
    <property type="evidence" value="ECO:0007669"/>
    <property type="project" value="InterPro"/>
</dbReference>
<dbReference type="GO" id="GO:0046872">
    <property type="term" value="F:metal ion binding"/>
    <property type="evidence" value="ECO:0007669"/>
    <property type="project" value="UniProtKB-KW"/>
</dbReference>
<keyword evidence="3 7" id="KW-0479">Metal-binding</keyword>
<dbReference type="Proteomes" id="UP000486351">
    <property type="component" value="Unassembled WGS sequence"/>
</dbReference>
<dbReference type="SUPFAM" id="SSF55486">
    <property type="entry name" value="Metalloproteases ('zincins'), catalytic domain"/>
    <property type="match status" value="1"/>
</dbReference>
<feature type="non-terminal residue" evidence="8">
    <location>
        <position position="1"/>
    </location>
</feature>
<keyword evidence="5 7" id="KW-0862">Zinc</keyword>
<evidence type="ECO:0008006" key="10">
    <source>
        <dbReference type="Google" id="ProtNLM"/>
    </source>
</evidence>
<dbReference type="EMBL" id="QXFY01012338">
    <property type="protein sequence ID" value="KAE9259333.1"/>
    <property type="molecule type" value="Genomic_DNA"/>
</dbReference>
<dbReference type="Gene3D" id="3.90.132.10">
    <property type="entry name" value="Leishmanolysin , domain 2"/>
    <property type="match status" value="1"/>
</dbReference>
<reference evidence="8 9" key="1">
    <citation type="submission" date="2018-09" db="EMBL/GenBank/DDBJ databases">
        <title>Genomic investigation of the strawberry pathogen Phytophthora fragariae indicates pathogenicity is determined by transcriptional variation in three key races.</title>
        <authorList>
            <person name="Adams T.M."/>
            <person name="Armitage A.D."/>
            <person name="Sobczyk M.K."/>
            <person name="Bates H.J."/>
            <person name="Dunwell J.M."/>
            <person name="Nellist C.F."/>
            <person name="Harrison R.J."/>
        </authorList>
    </citation>
    <scope>NUCLEOTIDE SEQUENCE [LARGE SCALE GENOMIC DNA]</scope>
    <source>
        <strain evidence="8 9">NOV-77</strain>
    </source>
</reference>
<dbReference type="PRINTS" id="PR00782">
    <property type="entry name" value="LSHMANOLYSIN"/>
</dbReference>
<keyword evidence="2" id="KW-0645">Protease</keyword>
<feature type="binding site" evidence="7">
    <location>
        <position position="31"/>
    </location>
    <ligand>
        <name>Zn(2+)</name>
        <dbReference type="ChEBI" id="CHEBI:29105"/>
        <note>catalytic</note>
    </ligand>
</feature>
<evidence type="ECO:0000256" key="1">
    <source>
        <dbReference type="ARBA" id="ARBA00005860"/>
    </source>
</evidence>
<proteinExistence type="inferred from homology"/>
<evidence type="ECO:0000313" key="9">
    <source>
        <dbReference type="Proteomes" id="UP000486351"/>
    </source>
</evidence>
<organism evidence="8 9">
    <name type="scientific">Phytophthora fragariae</name>
    <dbReference type="NCBI Taxonomy" id="53985"/>
    <lineage>
        <taxon>Eukaryota</taxon>
        <taxon>Sar</taxon>
        <taxon>Stramenopiles</taxon>
        <taxon>Oomycota</taxon>
        <taxon>Peronosporomycetes</taxon>
        <taxon>Peronosporales</taxon>
        <taxon>Peronosporaceae</taxon>
        <taxon>Phytophthora</taxon>
    </lineage>
</organism>
<dbReference type="InterPro" id="IPR001577">
    <property type="entry name" value="Peptidase_M8"/>
</dbReference>